<dbReference type="Gene3D" id="1.20.120.1530">
    <property type="match status" value="2"/>
</dbReference>
<dbReference type="SUPFAM" id="SSF58104">
    <property type="entry name" value="Methyl-accepting chemotaxis protein (MCP) signaling domain"/>
    <property type="match status" value="1"/>
</dbReference>
<dbReference type="RefSeq" id="WP_316692421.1">
    <property type="nucleotide sequence ID" value="NZ_CP103837.1"/>
</dbReference>
<feature type="domain" description="Methyl-accepting transducer" evidence="7">
    <location>
        <begin position="452"/>
        <end position="681"/>
    </location>
</feature>
<feature type="region of interest" description="Disordered" evidence="5">
    <location>
        <begin position="715"/>
        <end position="756"/>
    </location>
</feature>
<keyword evidence="6" id="KW-0472">Membrane</keyword>
<gene>
    <name evidence="9" type="ORF">NYR99_10955</name>
</gene>
<feature type="domain" description="HAMP" evidence="8">
    <location>
        <begin position="214"/>
        <end position="266"/>
    </location>
</feature>
<keyword evidence="1" id="KW-0488">Methylation</keyword>
<keyword evidence="2 4" id="KW-0807">Transducer</keyword>
<proteinExistence type="inferred from homology"/>
<feature type="domain" description="HAMP" evidence="8">
    <location>
        <begin position="401"/>
        <end position="447"/>
    </location>
</feature>
<dbReference type="PROSITE" id="PS50111">
    <property type="entry name" value="CHEMOTAXIS_TRANSDUC_2"/>
    <property type="match status" value="1"/>
</dbReference>
<dbReference type="Pfam" id="PF12729">
    <property type="entry name" value="4HB_MCP_1"/>
    <property type="match status" value="1"/>
</dbReference>
<dbReference type="InterPro" id="IPR041395">
    <property type="entry name" value="McpB_HAMP_3rd"/>
</dbReference>
<feature type="compositionally biased region" description="Low complexity" evidence="5">
    <location>
        <begin position="730"/>
        <end position="748"/>
    </location>
</feature>
<evidence type="ECO:0000259" key="8">
    <source>
        <dbReference type="PROSITE" id="PS50885"/>
    </source>
</evidence>
<feature type="transmembrane region" description="Helical" evidence="6">
    <location>
        <begin position="14"/>
        <end position="33"/>
    </location>
</feature>
<dbReference type="InterPro" id="IPR024478">
    <property type="entry name" value="HlyB_4HB_MCP"/>
</dbReference>
<evidence type="ECO:0000313" key="10">
    <source>
        <dbReference type="Proteomes" id="UP001304534"/>
    </source>
</evidence>
<keyword evidence="6" id="KW-1133">Transmembrane helix</keyword>
<dbReference type="SMART" id="SM00304">
    <property type="entry name" value="HAMP"/>
    <property type="match status" value="2"/>
</dbReference>
<dbReference type="SMART" id="SM00283">
    <property type="entry name" value="MA"/>
    <property type="match status" value="1"/>
</dbReference>
<name>A0ABZ0DIX8_9XANT</name>
<dbReference type="Pfam" id="PF00015">
    <property type="entry name" value="MCPsignal"/>
    <property type="match status" value="1"/>
</dbReference>
<dbReference type="CDD" id="cd06225">
    <property type="entry name" value="HAMP"/>
    <property type="match status" value="1"/>
</dbReference>
<feature type="transmembrane region" description="Helical" evidence="6">
    <location>
        <begin position="192"/>
        <end position="212"/>
    </location>
</feature>
<dbReference type="PROSITE" id="PS50885">
    <property type="entry name" value="HAMP"/>
    <property type="match status" value="2"/>
</dbReference>
<reference evidence="9 10" key="1">
    <citation type="submission" date="2022-08" db="EMBL/GenBank/DDBJ databases">
        <title>Whole genome sequencing-based tracing of a 2022 introduction and outbreak of Xanthomonas hortorum pv. pelargonii.</title>
        <authorList>
            <person name="Iruegas-Bocardo F."/>
            <person name="Weisberg A.K."/>
            <person name="Riutta E.R."/>
            <person name="Kilday K."/>
            <person name="Bonkowski J.C."/>
            <person name="Creswell T."/>
            <person name="Daughtrey M.L."/>
            <person name="Rane K."/>
            <person name="Grunwald N.J."/>
            <person name="Chang J.H."/>
            <person name="Putnam M.L."/>
        </authorList>
    </citation>
    <scope>NUCLEOTIDE SEQUENCE [LARGE SCALE GENOMIC DNA]</scope>
    <source>
        <strain evidence="9 10">22-325</strain>
    </source>
</reference>
<dbReference type="SUPFAM" id="SSF158472">
    <property type="entry name" value="HAMP domain-like"/>
    <property type="match status" value="1"/>
</dbReference>
<dbReference type="EMBL" id="CP103840">
    <property type="protein sequence ID" value="WOB28370.1"/>
    <property type="molecule type" value="Genomic_DNA"/>
</dbReference>
<accession>A0ABZ0DIX8</accession>
<dbReference type="GeneID" id="95584398"/>
<evidence type="ECO:0000256" key="4">
    <source>
        <dbReference type="PROSITE-ProRule" id="PRU00284"/>
    </source>
</evidence>
<dbReference type="InterPro" id="IPR004089">
    <property type="entry name" value="MCPsignal_dom"/>
</dbReference>
<dbReference type="CDD" id="cd11386">
    <property type="entry name" value="MCP_signal"/>
    <property type="match status" value="1"/>
</dbReference>
<sequence>MNAFLQRYNVGRRLGVAFGILILLSGLLVASGLSTMIEARKQLDSIVNNNLVKIQISNNMRSANADIFIAIGTLVMVTSQELNEKALATIKEKREAYATERKKLETFAATAAGRKVRTEIDAARDVARLLNDQVIALGTQNKNAEAQTLMSEKARPAMLAWQAKIDENAAMQQEQAQHSYEQAVAAMNRGKALLIGGGVAVLLISSLLAFAITRSLTQPLSRATRAAESIAGGKLDNDVDTQANDESGRLLRAMSKMQQQLRNLIAAQTEMAKRHDDGQISFCIDASAFPGDYGRMANDTNLLVASHVAVQTDLARIMGHYAVGELSEDMKALPGEKAVFTDTMAQVKSNLSAMNHEIKHLAQSAANGDFSARGDAARFQYDFRVMVESLNTLMSTADGNLQSLSGLLQSIAAGDLTARMSGEFRGVFAQMRDDANATATQLAEIVGSIKTSAISIKGAASEIAAGNQDLSQRTEQQAANLEETAASMEELTSTVKQNAEGARQANQLAIGAASVAVQGGEVVGKVVDTMAGIEASSKKIADIISVIDGIAFQTNILALNAAVEAARAGEQGRGFAVVASEVRTLAQRSSGAAKEIKDLIDDSVHRVAEGSALVHTAGKTMSEVVASVQRVTDIMGEISAASQEQSAGIEQVNQTITQMDETTQQNAALVEEATAAARALEEQAVGLTEAVAVFRLSAELESQTRATPVVHQLAAKRPNAPSKPATKTLAKPSATRPAARAAVASAPSNESDWAEF</sequence>
<dbReference type="PANTHER" id="PTHR43531:SF14">
    <property type="entry name" value="METHYL-ACCEPTING CHEMOTAXIS PROTEIN I-RELATED"/>
    <property type="match status" value="1"/>
</dbReference>
<dbReference type="PANTHER" id="PTHR43531">
    <property type="entry name" value="PROTEIN ICFG"/>
    <property type="match status" value="1"/>
</dbReference>
<protein>
    <submittedName>
        <fullName evidence="9">Methyl-accepting chemotaxis protein</fullName>
    </submittedName>
</protein>
<dbReference type="InterPro" id="IPR051310">
    <property type="entry name" value="MCP_chemotaxis"/>
</dbReference>
<evidence type="ECO:0000256" key="1">
    <source>
        <dbReference type="ARBA" id="ARBA00022481"/>
    </source>
</evidence>
<dbReference type="Gene3D" id="1.10.287.950">
    <property type="entry name" value="Methyl-accepting chemotaxis protein"/>
    <property type="match status" value="1"/>
</dbReference>
<evidence type="ECO:0000313" key="9">
    <source>
        <dbReference type="EMBL" id="WOB28370.1"/>
    </source>
</evidence>
<keyword evidence="10" id="KW-1185">Reference proteome</keyword>
<organism evidence="9 10">
    <name type="scientific">Xanthomonas dyei</name>
    <dbReference type="NCBI Taxonomy" id="743699"/>
    <lineage>
        <taxon>Bacteria</taxon>
        <taxon>Pseudomonadati</taxon>
        <taxon>Pseudomonadota</taxon>
        <taxon>Gammaproteobacteria</taxon>
        <taxon>Lysobacterales</taxon>
        <taxon>Lysobacteraceae</taxon>
        <taxon>Xanthomonas</taxon>
    </lineage>
</organism>
<evidence type="ECO:0000256" key="2">
    <source>
        <dbReference type="ARBA" id="ARBA00023224"/>
    </source>
</evidence>
<dbReference type="InterPro" id="IPR047347">
    <property type="entry name" value="YvaQ-like_sensor"/>
</dbReference>
<evidence type="ECO:0000256" key="3">
    <source>
        <dbReference type="ARBA" id="ARBA00029447"/>
    </source>
</evidence>
<comment type="similarity">
    <text evidence="3">Belongs to the methyl-accepting chemotaxis (MCP) protein family.</text>
</comment>
<dbReference type="Pfam" id="PF18575">
    <property type="entry name" value="HAMP_N3"/>
    <property type="match status" value="1"/>
</dbReference>
<keyword evidence="6" id="KW-0812">Transmembrane</keyword>
<dbReference type="InterPro" id="IPR004090">
    <property type="entry name" value="Chemotax_Me-accpt_rcpt"/>
</dbReference>
<dbReference type="Pfam" id="PF00672">
    <property type="entry name" value="HAMP"/>
    <property type="match status" value="1"/>
</dbReference>
<evidence type="ECO:0000256" key="5">
    <source>
        <dbReference type="SAM" id="MobiDB-lite"/>
    </source>
</evidence>
<dbReference type="InterPro" id="IPR003660">
    <property type="entry name" value="HAMP_dom"/>
</dbReference>
<evidence type="ECO:0000259" key="7">
    <source>
        <dbReference type="PROSITE" id="PS50111"/>
    </source>
</evidence>
<evidence type="ECO:0000256" key="6">
    <source>
        <dbReference type="SAM" id="Phobius"/>
    </source>
</evidence>
<dbReference type="Proteomes" id="UP001304534">
    <property type="component" value="Chromosome"/>
</dbReference>
<dbReference type="CDD" id="cd19411">
    <property type="entry name" value="MCP2201-like_sensor"/>
    <property type="match status" value="1"/>
</dbReference>
<dbReference type="Pfam" id="PF18947">
    <property type="entry name" value="HAMP_2"/>
    <property type="match status" value="1"/>
</dbReference>
<dbReference type="PRINTS" id="PR00260">
    <property type="entry name" value="CHEMTRNSDUCR"/>
</dbReference>